<dbReference type="RefSeq" id="WP_245438297.1">
    <property type="nucleotide sequence ID" value="NZ_JACIDG010000012.1"/>
</dbReference>
<evidence type="ECO:0000313" key="1">
    <source>
        <dbReference type="EMBL" id="MBB3917195.1"/>
    </source>
</evidence>
<sequence length="72" mass="7726">MRTTIAADRKPGICGHRVLLEDAEPFSELDMLGPGNIMAVLRKYGSLPLEEACGALDSFVGVHYGPIAIRKG</sequence>
<dbReference type="Proteomes" id="UP000545490">
    <property type="component" value="Unassembled WGS sequence"/>
</dbReference>
<accession>A0A7W6FKJ1</accession>
<evidence type="ECO:0000313" key="2">
    <source>
        <dbReference type="Proteomes" id="UP000545490"/>
    </source>
</evidence>
<dbReference type="EMBL" id="JACIDG010000012">
    <property type="protein sequence ID" value="MBB3917195.1"/>
    <property type="molecule type" value="Genomic_DNA"/>
</dbReference>
<dbReference type="AlphaFoldDB" id="A0A7W6FKJ1"/>
<comment type="caution">
    <text evidence="1">The sequence shown here is derived from an EMBL/GenBank/DDBJ whole genome shotgun (WGS) entry which is preliminary data.</text>
</comment>
<name>A0A7W6FKJ1_9HYPH</name>
<reference evidence="1 2" key="1">
    <citation type="submission" date="2020-08" db="EMBL/GenBank/DDBJ databases">
        <title>Genomic Encyclopedia of Type Strains, Phase IV (KMG-IV): sequencing the most valuable type-strain genomes for metagenomic binning, comparative biology and taxonomic classification.</title>
        <authorList>
            <person name="Goeker M."/>
        </authorList>
    </citation>
    <scope>NUCLEOTIDE SEQUENCE [LARGE SCALE GENOMIC DNA]</scope>
    <source>
        <strain evidence="1 2">DSM 19331</strain>
    </source>
</reference>
<gene>
    <name evidence="1" type="ORF">GGQ65_004511</name>
</gene>
<protein>
    <submittedName>
        <fullName evidence="1">Uncharacterized protein</fullName>
    </submittedName>
</protein>
<proteinExistence type="predicted"/>
<organism evidence="1 2">
    <name type="scientific">Rhizobium fabae</name>
    <dbReference type="NCBI Taxonomy" id="573179"/>
    <lineage>
        <taxon>Bacteria</taxon>
        <taxon>Pseudomonadati</taxon>
        <taxon>Pseudomonadota</taxon>
        <taxon>Alphaproteobacteria</taxon>
        <taxon>Hyphomicrobiales</taxon>
        <taxon>Rhizobiaceae</taxon>
        <taxon>Rhizobium/Agrobacterium group</taxon>
        <taxon>Rhizobium</taxon>
    </lineage>
</organism>